<gene>
    <name evidence="1" type="ORF">C1645_835635</name>
</gene>
<organism evidence="1 2">
    <name type="scientific">Glomus cerebriforme</name>
    <dbReference type="NCBI Taxonomy" id="658196"/>
    <lineage>
        <taxon>Eukaryota</taxon>
        <taxon>Fungi</taxon>
        <taxon>Fungi incertae sedis</taxon>
        <taxon>Mucoromycota</taxon>
        <taxon>Glomeromycotina</taxon>
        <taxon>Glomeromycetes</taxon>
        <taxon>Glomerales</taxon>
        <taxon>Glomeraceae</taxon>
        <taxon>Glomus</taxon>
    </lineage>
</organism>
<accession>A0A397S7C1</accession>
<reference evidence="1 2" key="1">
    <citation type="submission" date="2018-06" db="EMBL/GenBank/DDBJ databases">
        <title>Comparative genomics reveals the genomic features of Rhizophagus irregularis, R. cerebriforme, R. diaphanum and Gigaspora rosea, and their symbiotic lifestyle signature.</title>
        <authorList>
            <person name="Morin E."/>
            <person name="San Clemente H."/>
            <person name="Chen E.C.H."/>
            <person name="De La Providencia I."/>
            <person name="Hainaut M."/>
            <person name="Kuo A."/>
            <person name="Kohler A."/>
            <person name="Murat C."/>
            <person name="Tang N."/>
            <person name="Roy S."/>
            <person name="Loubradou J."/>
            <person name="Henrissat B."/>
            <person name="Grigoriev I.V."/>
            <person name="Corradi N."/>
            <person name="Roux C."/>
            <person name="Martin F.M."/>
        </authorList>
    </citation>
    <scope>NUCLEOTIDE SEQUENCE [LARGE SCALE GENOMIC DNA]</scope>
    <source>
        <strain evidence="1 2">DAOM 227022</strain>
    </source>
</reference>
<comment type="caution">
    <text evidence="1">The sequence shown here is derived from an EMBL/GenBank/DDBJ whole genome shotgun (WGS) entry which is preliminary data.</text>
</comment>
<dbReference type="OrthoDB" id="2439757at2759"/>
<proteinExistence type="predicted"/>
<dbReference type="AlphaFoldDB" id="A0A397S7C1"/>
<name>A0A397S7C1_9GLOM</name>
<evidence type="ECO:0000313" key="2">
    <source>
        <dbReference type="Proteomes" id="UP000265703"/>
    </source>
</evidence>
<keyword evidence="2" id="KW-1185">Reference proteome</keyword>
<protein>
    <submittedName>
        <fullName evidence="1">Uncharacterized protein</fullName>
    </submittedName>
</protein>
<evidence type="ECO:0000313" key="1">
    <source>
        <dbReference type="EMBL" id="RIA82260.1"/>
    </source>
</evidence>
<dbReference type="Proteomes" id="UP000265703">
    <property type="component" value="Unassembled WGS sequence"/>
</dbReference>
<dbReference type="EMBL" id="QKYT01000684">
    <property type="protein sequence ID" value="RIA82260.1"/>
    <property type="molecule type" value="Genomic_DNA"/>
</dbReference>
<sequence length="390" mass="43981">MIRINIWKVNIALSDITKLKDIIEEQIKVNFSGEELIPILYFKQYFQEVNTENIQIIIVFATEQPGAGLTKQACLVPIVGDRKISIVKNDDFYDKIDVASDDLMDEYIDKVPLSFTCPGTVDKKDYIIATVNLPKGTPVYNLPVEYKNFPVLIDYGTMKASTNLKYHEYHEDLKPGISIGDSRIENTFTLGAFFTIAKHSDKKYLLTVNHGVGEVGNSIIQPSKEDNGDRSSRYCATVTKYKDLSIDESGHLLDFAFCEVEDCGVFTINKPCDSDISIMDIQSTLDHAVGSIIFVQKVDRTTGHKIGKMKIKMKRILVTETFEQETYVKMLVVTGYFSDLGDSGASVYNQDSLWEIYQSTSESGFSSGVIPIDLILERIYEKENERSLPK</sequence>